<dbReference type="PROSITE" id="PS52019">
    <property type="entry name" value="PKS_MFAS_DH"/>
    <property type="match status" value="1"/>
</dbReference>
<dbReference type="InterPro" id="IPR049900">
    <property type="entry name" value="PKS_mFAS_DH"/>
</dbReference>
<evidence type="ECO:0000256" key="3">
    <source>
        <dbReference type="ARBA" id="ARBA00022857"/>
    </source>
</evidence>
<dbReference type="Gene3D" id="3.10.129.110">
    <property type="entry name" value="Polyketide synthase dehydratase"/>
    <property type="match status" value="1"/>
</dbReference>
<keyword evidence="1" id="KW-0444">Lipid biosynthesis</keyword>
<dbReference type="SUPFAM" id="SSF51735">
    <property type="entry name" value="NAD(P)-binding Rossmann-fold domains"/>
    <property type="match status" value="1"/>
</dbReference>
<dbReference type="InterPro" id="IPR036736">
    <property type="entry name" value="ACP-like_sf"/>
</dbReference>
<evidence type="ECO:0000256" key="2">
    <source>
        <dbReference type="ARBA" id="ARBA00022832"/>
    </source>
</evidence>
<dbReference type="InterPro" id="IPR057326">
    <property type="entry name" value="KR_dom"/>
</dbReference>
<evidence type="ECO:0000259" key="9">
    <source>
        <dbReference type="PROSITE" id="PS52019"/>
    </source>
</evidence>
<evidence type="ECO:0000313" key="10">
    <source>
        <dbReference type="EMBL" id="BAJ93568.1"/>
    </source>
</evidence>
<evidence type="ECO:0000256" key="4">
    <source>
        <dbReference type="ARBA" id="ARBA00023002"/>
    </source>
</evidence>
<dbReference type="GO" id="GO:0006633">
    <property type="term" value="P:fatty acid biosynthetic process"/>
    <property type="evidence" value="ECO:0007669"/>
    <property type="project" value="UniProtKB-KW"/>
</dbReference>
<evidence type="ECO:0000256" key="1">
    <source>
        <dbReference type="ARBA" id="ARBA00022516"/>
    </source>
</evidence>
<evidence type="ECO:0000256" key="8">
    <source>
        <dbReference type="PROSITE-ProRule" id="PRU01363"/>
    </source>
</evidence>
<accession>F2DEP7</accession>
<dbReference type="PANTHER" id="PTHR43775:SF7">
    <property type="entry name" value="FATTY ACID SYNTHASE"/>
    <property type="match status" value="1"/>
</dbReference>
<evidence type="ECO:0000256" key="6">
    <source>
        <dbReference type="ARBA" id="ARBA00023160"/>
    </source>
</evidence>
<dbReference type="InterPro" id="IPR042104">
    <property type="entry name" value="PKS_dehydratase_sf"/>
</dbReference>
<dbReference type="GO" id="GO:0016491">
    <property type="term" value="F:oxidoreductase activity"/>
    <property type="evidence" value="ECO:0007669"/>
    <property type="project" value="UniProtKB-KW"/>
</dbReference>
<dbReference type="SMART" id="SM00822">
    <property type="entry name" value="PKS_KR"/>
    <property type="match status" value="1"/>
</dbReference>
<feature type="active site" description="Proton acceptor; for dehydratase activity" evidence="8">
    <location>
        <position position="90"/>
    </location>
</feature>
<dbReference type="Pfam" id="PF21149">
    <property type="entry name" value="FAS_pseudo-KR"/>
    <property type="match status" value="1"/>
</dbReference>
<reference evidence="10" key="1">
    <citation type="journal article" date="2011" name="Plant Physiol.">
        <title>Comprehensive sequence analysis of 24,783 barley full-length cDNAs derived from 12 clone libraries.</title>
        <authorList>
            <person name="Matsumoto T."/>
            <person name="Tanaka T."/>
            <person name="Sakai H."/>
            <person name="Amano N."/>
            <person name="Kanamori H."/>
            <person name="Kurita K."/>
            <person name="Kikuta A."/>
            <person name="Kamiya K."/>
            <person name="Yamamoto M."/>
            <person name="Ikawa H."/>
            <person name="Fujii N."/>
            <person name="Hori K."/>
            <person name="Itoh T."/>
            <person name="Sato K."/>
        </authorList>
    </citation>
    <scope>NUCLEOTIDE SEQUENCE</scope>
    <source>
        <tissue evidence="10">Shoot and root</tissue>
    </source>
</reference>
<keyword evidence="4" id="KW-0560">Oxidoreductase</keyword>
<dbReference type="InterPro" id="IPR029063">
    <property type="entry name" value="SAM-dependent_MTases_sf"/>
</dbReference>
<keyword evidence="3" id="KW-0521">NADP</keyword>
<dbReference type="Pfam" id="PF08659">
    <property type="entry name" value="KR"/>
    <property type="match status" value="1"/>
</dbReference>
<dbReference type="Gene3D" id="1.10.1200.10">
    <property type="entry name" value="ACP-like"/>
    <property type="match status" value="1"/>
</dbReference>
<proteinExistence type="evidence at transcript level"/>
<dbReference type="InterPro" id="IPR013968">
    <property type="entry name" value="PKS_KR"/>
</dbReference>
<dbReference type="SUPFAM" id="SSF53335">
    <property type="entry name" value="S-adenosyl-L-methionine-dependent methyltransferases"/>
    <property type="match status" value="1"/>
</dbReference>
<dbReference type="InterPro" id="IPR049391">
    <property type="entry name" value="FAS_pseudo-KR"/>
</dbReference>
<feature type="active site" description="Proton donor; for dehydratase activity" evidence="8">
    <location>
        <position position="255"/>
    </location>
</feature>
<feature type="region of interest" description="N-terminal hotdog fold" evidence="8">
    <location>
        <begin position="56"/>
        <end position="191"/>
    </location>
</feature>
<name>F2DEP7_HORVV</name>
<dbReference type="EMBL" id="AK362364">
    <property type="protein sequence ID" value="BAJ93568.1"/>
    <property type="molecule type" value="mRNA"/>
</dbReference>
<dbReference type="Gene3D" id="3.40.50.150">
    <property type="entry name" value="Vaccinia Virus protein VP39"/>
    <property type="match status" value="1"/>
</dbReference>
<organism evidence="10">
    <name type="scientific">Hordeum vulgare subsp. vulgare</name>
    <name type="common">Domesticated barley</name>
    <dbReference type="NCBI Taxonomy" id="112509"/>
    <lineage>
        <taxon>Eukaryota</taxon>
        <taxon>Viridiplantae</taxon>
        <taxon>Streptophyta</taxon>
        <taxon>Embryophyta</taxon>
        <taxon>Tracheophyta</taxon>
        <taxon>Spermatophyta</taxon>
        <taxon>Magnoliopsida</taxon>
        <taxon>Liliopsida</taxon>
        <taxon>Poales</taxon>
        <taxon>Poaceae</taxon>
        <taxon>BOP clade</taxon>
        <taxon>Pooideae</taxon>
        <taxon>Triticodae</taxon>
        <taxon>Triticeae</taxon>
        <taxon>Hordeinae</taxon>
        <taxon>Hordeum</taxon>
    </lineage>
</organism>
<dbReference type="InterPro" id="IPR036291">
    <property type="entry name" value="NAD(P)-bd_dom_sf"/>
</dbReference>
<evidence type="ECO:0000256" key="7">
    <source>
        <dbReference type="ARBA" id="ARBA00023268"/>
    </source>
</evidence>
<keyword evidence="7" id="KW-0511">Multifunctional enzyme</keyword>
<sequence length="1464" mass="168668">MSSTSGFVLKQETTPLVETVTGVTGYPFGGEYYPYQTTQVVKTTGCGVGCTGGVVMPTTTVVETATTPFNTFKYVVDVLNVAEDSYLTGHQIDGRVLYPTTGYLYLVWKSLAKLNGFTSVEQMPITFENVEIHRATILALEKQIPTKQIEFCVRIVPKTGFFELVEGENVIVTGRVSIHESIAKLEQLKMLVHQHLSQLNERKRIVDLLEQEEIYRELRMRGYEYKGEFQPLLKADLEGTCGELLWTGKWIPFLDAMLQLNTLQQRRTVGSGLVLPTRIRMIRIDPFAHYHMQKLITKMVKSVSLPTFRTVVGGVERPYVLPVVFEPLTSRIVCGGVEIVGVNTTGVQSWTPMMTTPIERAERVERSGVFVPQSFVPYVEKHFDEEYVIVDKLGESEPVFRQNREFLEFYLNECKRYVSHILRKIEQPSFVQQTIVPTVVPRTLEQQLEALKIVPTTTVVPSTVYGGEFLGTPYGKLLESGKLLQLLTYVANIDSTDGQYLYKIQKIFAEKFAYLKALEEDVILNLVNNRSYYLKSILDTVLENTHHIYNMGGVVPRTTTETYIPRLKVLEISPSVGHFFGAKVNNLMKLYPNRIGQIDYHYVPSMVGVHPTTVVPEEYIMELNKQLPYEIKKVEWNFGLKNGKLITEVPSHLREYDLVILNGGLSSLLPYVESEYELKKWLQTVVMEKVLKPQGFLFVHEYTNSFDLLSQLNKLEQSTVLSTPTMLSQLMTTPFKYTTGRFPYQKYQSEMQWRQLIEECGFYPVSMKSDVELSSMFLYRRPLSVTLPVCEEKILIDEYVAEQSREWIKRVRCALLEKQIERVWLLSEREPTFEIVSMINQLRREIGGEKIRCLFVADRQPVNFYGTRYMVPSIAEFVQMPVQVAKEIELFNVIRKADLIMNVLRQGQWGSFRPIVNLRKELYPTTTVFPFVTGSTLPYPTLSTFERRFVGEKPWTTTGHMTHLPIGYPFEFPVENTTGIQTVLPTTRFERETVVPTTRFVERETVVPRFVERETIVPTTRFERETVGPRFVERETLPTTRFVERETVPSCFEREIVEPVVFPSTQVRSVVYRRQHQLTTTTSSQQVLTTLPTQKVILNPLQTYIITCGLSAFGLELLEWAIEHGARRVILTSKYGVRTGYQARKLRILRDEFNAQIQVLPVDVREEAECMTLIKEAIQMSAEQKIGGIFHLAATLEDILFEEKQFPVHEILKQVAEYRYQGAYTLDKLTRAEGIMDELAYFVVFSPVLSNTVVPTVVEKICESRRRFGKHGLALHWGSNINSGLQIEKMFSYDNVVEPTYVVPSKIFNCLRILENLLVKSVEPTMWSHYIPVEKYWLPEVANTTTTLQTPYLQTPYYQTVVPQYKSLVEVLLTVLGVRDINRICEQTVTLGELGLDTVLAQELRQLFEQVYQFPVQIREIPHFTVEKIRMIESRYPQGINELYLPRPLTYLPRLRSVIRKTIF</sequence>
<feature type="domain" description="PKS/mFAS DH" evidence="9">
    <location>
        <begin position="56"/>
        <end position="348"/>
    </location>
</feature>
<keyword evidence="2" id="KW-0276">Fatty acid metabolism</keyword>
<protein>
    <submittedName>
        <fullName evidence="10">Predicted protein</fullName>
    </submittedName>
</protein>
<keyword evidence="5" id="KW-0443">Lipid metabolism</keyword>
<dbReference type="InterPro" id="IPR050091">
    <property type="entry name" value="PKS_NRPS_Biosynth_Enz"/>
</dbReference>
<dbReference type="Gene3D" id="3.40.50.720">
    <property type="entry name" value="NAD(P)-binding Rossmann-like Domain"/>
    <property type="match status" value="2"/>
</dbReference>
<feature type="region of interest" description="C-terminal hotdog fold" evidence="8">
    <location>
        <begin position="206"/>
        <end position="348"/>
    </location>
</feature>
<keyword evidence="6" id="KW-0275">Fatty acid biosynthesis</keyword>
<evidence type="ECO:0000256" key="5">
    <source>
        <dbReference type="ARBA" id="ARBA00023098"/>
    </source>
</evidence>
<dbReference type="PANTHER" id="PTHR43775">
    <property type="entry name" value="FATTY ACID SYNTHASE"/>
    <property type="match status" value="1"/>
</dbReference>